<accession>A0A1X4NPG5</accession>
<keyword evidence="2" id="KW-1185">Reference proteome</keyword>
<sequence>MFEAQRLWKDHWGPFQDTFRYQYVLSRETESLEGFQHYRGRDWNLYAGPELPMVGLQDQGGRTIGAVIGIAVGPDVLLTGPVVTLPLDTESTDFWDAFETYIIDVAGRFAFMMEHAGETRFYTDPVGMIGAVHSKKDGHVAASPLMAIKRPLEPNPKFDFDVIANKGGKLALFHTADAHVRRLKPNHYLNLDTFEEHRFWPRDEVFAADGDKVLNIYDEISQRARFNIGQIANAFPCAMPVSGGQDSRLLMAFAGEHTSSIQQFYTHINNYATRRDDAIGRALCNAIDIPHDTHDKRQFRLLRWELKHSHEKYKLTLGAPSSLPKEYINGVVKGVPDGHVILRGHQTDLLRAVFVFQPKERWQDPDWQLERLIIVPRHEFNEEIAAKFRDEFMAWQRTLPENAMSKAADFMFLEVYYNSTVGATFAALWRHFYVSPFNSRRLIALSLSFDEAQRRKSEPVFDIIERERPELSLVPYDFELPASLSSIEDTRLCNEITRKRRRQTRRRLSRYAQQSVPQ</sequence>
<proteinExistence type="predicted"/>
<gene>
    <name evidence="1" type="ORF">MGEO_04325</name>
</gene>
<comment type="caution">
    <text evidence="1">The sequence shown here is derived from an EMBL/GenBank/DDBJ whole genome shotgun (WGS) entry which is preliminary data.</text>
</comment>
<dbReference type="SUPFAM" id="SSF52402">
    <property type="entry name" value="Adenine nucleotide alpha hydrolases-like"/>
    <property type="match status" value="1"/>
</dbReference>
<name>A0A1X4NPG5_9RHOB</name>
<dbReference type="RefSeq" id="WP_085635480.1">
    <property type="nucleotide sequence ID" value="NZ_JFKC01000002.1"/>
</dbReference>
<organism evidence="1 2">
    <name type="scientific">Marivita geojedonensis</name>
    <dbReference type="NCBI Taxonomy" id="1123756"/>
    <lineage>
        <taxon>Bacteria</taxon>
        <taxon>Pseudomonadati</taxon>
        <taxon>Pseudomonadota</taxon>
        <taxon>Alphaproteobacteria</taxon>
        <taxon>Rhodobacterales</taxon>
        <taxon>Roseobacteraceae</taxon>
        <taxon>Marivita</taxon>
    </lineage>
</organism>
<dbReference type="STRING" id="1123756.MGEO_04325"/>
<dbReference type="AlphaFoldDB" id="A0A1X4NPG5"/>
<evidence type="ECO:0008006" key="3">
    <source>
        <dbReference type="Google" id="ProtNLM"/>
    </source>
</evidence>
<evidence type="ECO:0000313" key="2">
    <source>
        <dbReference type="Proteomes" id="UP000193926"/>
    </source>
</evidence>
<dbReference type="EMBL" id="JFKC01000002">
    <property type="protein sequence ID" value="OSQ52601.1"/>
    <property type="molecule type" value="Genomic_DNA"/>
</dbReference>
<protein>
    <recommendedName>
        <fullName evidence="3">Asparagine synthetase domain-containing protein</fullName>
    </recommendedName>
</protein>
<dbReference type="OrthoDB" id="8335492at2"/>
<evidence type="ECO:0000313" key="1">
    <source>
        <dbReference type="EMBL" id="OSQ52601.1"/>
    </source>
</evidence>
<reference evidence="1 2" key="1">
    <citation type="submission" date="2014-03" db="EMBL/GenBank/DDBJ databases">
        <title>The draft genome sequence of Marivita geojedonensis KCTC 23882.</title>
        <authorList>
            <person name="Lai Q."/>
            <person name="Shao Z."/>
        </authorList>
    </citation>
    <scope>NUCLEOTIDE SEQUENCE [LARGE SCALE GENOMIC DNA]</scope>
    <source>
        <strain evidence="1 2">DPG-138</strain>
    </source>
</reference>
<dbReference type="Proteomes" id="UP000193926">
    <property type="component" value="Unassembled WGS sequence"/>
</dbReference>